<keyword evidence="1" id="KW-0175">Coiled coil</keyword>
<evidence type="ECO:0000256" key="1">
    <source>
        <dbReference type="SAM" id="Coils"/>
    </source>
</evidence>
<keyword evidence="4" id="KW-1185">Reference proteome</keyword>
<dbReference type="AlphaFoldDB" id="A0AAD9KPU1"/>
<protein>
    <submittedName>
        <fullName evidence="3">Uncharacterized protein</fullName>
    </submittedName>
</protein>
<evidence type="ECO:0000313" key="4">
    <source>
        <dbReference type="Proteomes" id="UP001209878"/>
    </source>
</evidence>
<feature type="coiled-coil region" evidence="1">
    <location>
        <begin position="58"/>
        <end position="92"/>
    </location>
</feature>
<feature type="chain" id="PRO_5041973451" evidence="2">
    <location>
        <begin position="21"/>
        <end position="183"/>
    </location>
</feature>
<evidence type="ECO:0000256" key="2">
    <source>
        <dbReference type="SAM" id="SignalP"/>
    </source>
</evidence>
<proteinExistence type="predicted"/>
<reference evidence="3" key="1">
    <citation type="journal article" date="2023" name="Mol. Biol. Evol.">
        <title>Third-Generation Sequencing Reveals the Adaptive Role of the Epigenome in Three Deep-Sea Polychaetes.</title>
        <authorList>
            <person name="Perez M."/>
            <person name="Aroh O."/>
            <person name="Sun Y."/>
            <person name="Lan Y."/>
            <person name="Juniper S.K."/>
            <person name="Young C.R."/>
            <person name="Angers B."/>
            <person name="Qian P.Y."/>
        </authorList>
    </citation>
    <scope>NUCLEOTIDE SEQUENCE</scope>
    <source>
        <strain evidence="3">R07B-5</strain>
    </source>
</reference>
<comment type="caution">
    <text evidence="3">The sequence shown here is derived from an EMBL/GenBank/DDBJ whole genome shotgun (WGS) entry which is preliminary data.</text>
</comment>
<sequence>MARSVAQLVILLAVLCELGGRSTTSVDSRCVYTFNVPACECGQTPDSNTDVEVVKSLAVGLQAQIKQLVNEVRQLRDDNVKMKEDNVKMKEDNIKMKQQLAGTKHVVYVRWGRKTCPGNATLMLSGIAGGSYHDHNGGGANYQSLPRDPQWGEHTDGTKSCTYMYGAEYQMPPANSPFLKVMF</sequence>
<name>A0AAD9KPU1_RIDPI</name>
<dbReference type="EMBL" id="JAODUO010000738">
    <property type="protein sequence ID" value="KAK2175281.1"/>
    <property type="molecule type" value="Genomic_DNA"/>
</dbReference>
<dbReference type="Proteomes" id="UP001209878">
    <property type="component" value="Unassembled WGS sequence"/>
</dbReference>
<keyword evidence="2" id="KW-0732">Signal</keyword>
<gene>
    <name evidence="3" type="ORF">NP493_736g00039</name>
</gene>
<accession>A0AAD9KPU1</accession>
<evidence type="ECO:0000313" key="3">
    <source>
        <dbReference type="EMBL" id="KAK2175281.1"/>
    </source>
</evidence>
<organism evidence="3 4">
    <name type="scientific">Ridgeia piscesae</name>
    <name type="common">Tubeworm</name>
    <dbReference type="NCBI Taxonomy" id="27915"/>
    <lineage>
        <taxon>Eukaryota</taxon>
        <taxon>Metazoa</taxon>
        <taxon>Spiralia</taxon>
        <taxon>Lophotrochozoa</taxon>
        <taxon>Annelida</taxon>
        <taxon>Polychaeta</taxon>
        <taxon>Sedentaria</taxon>
        <taxon>Canalipalpata</taxon>
        <taxon>Sabellida</taxon>
        <taxon>Siboglinidae</taxon>
        <taxon>Ridgeia</taxon>
    </lineage>
</organism>
<feature type="signal peptide" evidence="2">
    <location>
        <begin position="1"/>
        <end position="20"/>
    </location>
</feature>